<dbReference type="RefSeq" id="XP_043001954.1">
    <property type="nucleotide sequence ID" value="XM_043159999.1"/>
</dbReference>
<dbReference type="AlphaFoldDB" id="A0A9P7RM83"/>
<dbReference type="InterPro" id="IPR036047">
    <property type="entry name" value="F-box-like_dom_sf"/>
</dbReference>
<dbReference type="CDD" id="cd09917">
    <property type="entry name" value="F-box_SF"/>
    <property type="match status" value="1"/>
</dbReference>
<accession>A0A9P7RM83</accession>
<organism evidence="2 3">
    <name type="scientific">Marasmius oreades</name>
    <name type="common">fairy-ring Marasmius</name>
    <dbReference type="NCBI Taxonomy" id="181124"/>
    <lineage>
        <taxon>Eukaryota</taxon>
        <taxon>Fungi</taxon>
        <taxon>Dikarya</taxon>
        <taxon>Basidiomycota</taxon>
        <taxon>Agaricomycotina</taxon>
        <taxon>Agaricomycetes</taxon>
        <taxon>Agaricomycetidae</taxon>
        <taxon>Agaricales</taxon>
        <taxon>Marasmiineae</taxon>
        <taxon>Marasmiaceae</taxon>
        <taxon>Marasmius</taxon>
    </lineage>
</organism>
<comment type="caution">
    <text evidence="2">The sequence shown here is derived from an EMBL/GenBank/DDBJ whole genome shotgun (WGS) entry which is preliminary data.</text>
</comment>
<evidence type="ECO:0000313" key="3">
    <source>
        <dbReference type="Proteomes" id="UP001049176"/>
    </source>
</evidence>
<dbReference type="SUPFAM" id="SSF81383">
    <property type="entry name" value="F-box domain"/>
    <property type="match status" value="1"/>
</dbReference>
<dbReference type="GeneID" id="66072122"/>
<dbReference type="Proteomes" id="UP001049176">
    <property type="component" value="Chromosome 11"/>
</dbReference>
<reference evidence="2" key="1">
    <citation type="journal article" date="2021" name="Genome Biol. Evol.">
        <title>The assembled and annotated genome of the fairy-ring fungus Marasmius oreades.</title>
        <authorList>
            <person name="Hiltunen M."/>
            <person name="Ament-Velasquez S.L."/>
            <person name="Johannesson H."/>
        </authorList>
    </citation>
    <scope>NUCLEOTIDE SEQUENCE</scope>
    <source>
        <strain evidence="2">03SP1</strain>
    </source>
</reference>
<dbReference type="KEGG" id="more:E1B28_003046"/>
<dbReference type="InterPro" id="IPR001810">
    <property type="entry name" value="F-box_dom"/>
</dbReference>
<dbReference type="Pfam" id="PF12937">
    <property type="entry name" value="F-box-like"/>
    <property type="match status" value="1"/>
</dbReference>
<evidence type="ECO:0000259" key="1">
    <source>
        <dbReference type="PROSITE" id="PS50181"/>
    </source>
</evidence>
<feature type="domain" description="F-box" evidence="1">
    <location>
        <begin position="1"/>
        <end position="46"/>
    </location>
</feature>
<name>A0A9P7RM83_9AGAR</name>
<dbReference type="Gene3D" id="1.20.1280.50">
    <property type="match status" value="1"/>
</dbReference>
<gene>
    <name evidence="2" type="ORF">E1B28_003046</name>
</gene>
<dbReference type="OrthoDB" id="2751409at2759"/>
<dbReference type="EMBL" id="CM032191">
    <property type="protein sequence ID" value="KAG7085483.1"/>
    <property type="molecule type" value="Genomic_DNA"/>
</dbReference>
<dbReference type="PROSITE" id="PS50181">
    <property type="entry name" value="FBOX"/>
    <property type="match status" value="1"/>
</dbReference>
<keyword evidence="3" id="KW-1185">Reference proteome</keyword>
<proteinExistence type="predicted"/>
<sequence>MTLLELPSELLISVLRHLDGPTLARISQVNRFFHTVVTTSSILTYLQHLHVHKLQDNAACSHLSTSEKLALLKKQQSAWTHCKPDFELSAPITFRPGSVYDLSDGIYLLGEHGKQVLRYMQLPRTPADKIVWKAFKPVVEEPTDVRIKTIVDFAINIHEHDLIALITSMRYRGGRMSKYELSLYQLSTGKPHPLAKQPVLEVMREESQLGAPVVNCEIVGDYLALIVSFWFPIGPCEVFVWNWKTGNVLLNMEGESGSYAGIVFLSIDTILLPNVLENNLEIWRLPSLDGTQEQPTAPILTLGLFQTAMNYNVRFISCRAEPNPVPPNAILKSDAPFHPAPEDAIVLLHFRIHGMGLVSLLTVFVHRSSVLKISEEPHERDVIDSVSSIPWAEWAPRITFCHDCGGDMPSRWITTTCGQRYVLLTLDDEDLDEDMEEDDGLEKVPSKVRVLDFAPGNVRLAELRGVGDEGEDELVVRRGPHYIPTGSQKLFADDMVTYLPYVESRTKKKYMFDGALIDEERIIGIKTDIIGHITGVEVIHFG</sequence>
<evidence type="ECO:0000313" key="2">
    <source>
        <dbReference type="EMBL" id="KAG7085483.1"/>
    </source>
</evidence>
<protein>
    <recommendedName>
        <fullName evidence="1">F-box domain-containing protein</fullName>
    </recommendedName>
</protein>